<dbReference type="PANTHER" id="PTHR22803">
    <property type="entry name" value="MANNOSE, PHOSPHOLIPASE, LECTIN RECEPTOR RELATED"/>
    <property type="match status" value="1"/>
</dbReference>
<evidence type="ECO:0000256" key="1">
    <source>
        <dbReference type="SAM" id="SignalP"/>
    </source>
</evidence>
<dbReference type="SUPFAM" id="SSF56436">
    <property type="entry name" value="C-type lectin-like"/>
    <property type="match status" value="1"/>
</dbReference>
<feature type="chain" id="PRO_5042966595" description="C-type lectin domain-containing protein" evidence="1">
    <location>
        <begin position="21"/>
        <end position="390"/>
    </location>
</feature>
<dbReference type="InterPro" id="IPR016187">
    <property type="entry name" value="CTDL_fold"/>
</dbReference>
<dbReference type="Proteomes" id="UP001378592">
    <property type="component" value="Unassembled WGS sequence"/>
</dbReference>
<dbReference type="InterPro" id="IPR016186">
    <property type="entry name" value="C-type_lectin-like/link_sf"/>
</dbReference>
<dbReference type="PROSITE" id="PS50041">
    <property type="entry name" value="C_TYPE_LECTIN_2"/>
    <property type="match status" value="1"/>
</dbReference>
<dbReference type="CDD" id="cd00037">
    <property type="entry name" value="CLECT"/>
    <property type="match status" value="1"/>
</dbReference>
<dbReference type="EMBL" id="JAZDUA010000029">
    <property type="protein sequence ID" value="KAK7872115.1"/>
    <property type="molecule type" value="Genomic_DNA"/>
</dbReference>
<protein>
    <recommendedName>
        <fullName evidence="2">C-type lectin domain-containing protein</fullName>
    </recommendedName>
</protein>
<evidence type="ECO:0000313" key="3">
    <source>
        <dbReference type="EMBL" id="KAK7872115.1"/>
    </source>
</evidence>
<evidence type="ECO:0000313" key="4">
    <source>
        <dbReference type="Proteomes" id="UP001378592"/>
    </source>
</evidence>
<accession>A0AAN9ZFT0</accession>
<comment type="caution">
    <text evidence="3">The sequence shown here is derived from an EMBL/GenBank/DDBJ whole genome shotgun (WGS) entry which is preliminary data.</text>
</comment>
<organism evidence="3 4">
    <name type="scientific">Gryllus longicercus</name>
    <dbReference type="NCBI Taxonomy" id="2509291"/>
    <lineage>
        <taxon>Eukaryota</taxon>
        <taxon>Metazoa</taxon>
        <taxon>Ecdysozoa</taxon>
        <taxon>Arthropoda</taxon>
        <taxon>Hexapoda</taxon>
        <taxon>Insecta</taxon>
        <taxon>Pterygota</taxon>
        <taxon>Neoptera</taxon>
        <taxon>Polyneoptera</taxon>
        <taxon>Orthoptera</taxon>
        <taxon>Ensifera</taxon>
        <taxon>Gryllidea</taxon>
        <taxon>Grylloidea</taxon>
        <taxon>Gryllidae</taxon>
        <taxon>Gryllinae</taxon>
        <taxon>Gryllus</taxon>
    </lineage>
</organism>
<keyword evidence="4" id="KW-1185">Reference proteome</keyword>
<keyword evidence="1" id="KW-0732">Signal</keyword>
<dbReference type="AlphaFoldDB" id="A0AAN9ZFT0"/>
<dbReference type="InterPro" id="IPR001304">
    <property type="entry name" value="C-type_lectin-like"/>
</dbReference>
<dbReference type="Gene3D" id="3.10.100.10">
    <property type="entry name" value="Mannose-Binding Protein A, subunit A"/>
    <property type="match status" value="1"/>
</dbReference>
<dbReference type="SMART" id="SM00034">
    <property type="entry name" value="CLECT"/>
    <property type="match status" value="1"/>
</dbReference>
<name>A0AAN9ZFT0_9ORTH</name>
<feature type="domain" description="C-type lectin" evidence="2">
    <location>
        <begin position="273"/>
        <end position="388"/>
    </location>
</feature>
<reference evidence="3 4" key="1">
    <citation type="submission" date="2024-03" db="EMBL/GenBank/DDBJ databases">
        <title>The genome assembly and annotation of the cricket Gryllus longicercus Weissman &amp; Gray.</title>
        <authorList>
            <person name="Szrajer S."/>
            <person name="Gray D."/>
            <person name="Ylla G."/>
        </authorList>
    </citation>
    <scope>NUCLEOTIDE SEQUENCE [LARGE SCALE GENOMIC DNA]</scope>
    <source>
        <strain evidence="3">DAG 2021-001</strain>
        <tissue evidence="3">Whole body minus gut</tissue>
    </source>
</reference>
<dbReference type="Pfam" id="PF00059">
    <property type="entry name" value="Lectin_C"/>
    <property type="match status" value="1"/>
</dbReference>
<proteinExistence type="predicted"/>
<evidence type="ECO:0000259" key="2">
    <source>
        <dbReference type="PROSITE" id="PS50041"/>
    </source>
</evidence>
<dbReference type="InterPro" id="IPR050111">
    <property type="entry name" value="C-type_lectin/snaclec_domain"/>
</dbReference>
<feature type="signal peptide" evidence="1">
    <location>
        <begin position="1"/>
        <end position="20"/>
    </location>
</feature>
<sequence>MFYKWCVLVAAALSAWTAHGAVIANDNLKEAPDAGAEVGLPDQETRPQVEEADQLCLGGGAEGDNAAELSLESGLNASGHWLAKVRLQHVMERPGEVGEQGVQSPVQLQMRRSTRRGHGDSRLVTLQATLTGPAFSSSFPAGASASSLDHRPGANGSLPCPVCPTLPPNRDEHPLPSCPPPAPCPACATPLPLPPTLPACPSPCPAPAPCPVCPAPPTQAPITCPSPCPSCPACPAPSKCPSPCPTPPPCPACPSCAKPTAHGYERHAGLGAYRVHLAPLNWLEAKATCEREGAHLAVINSQEEANTIARILASQPIAVNYVSMGFHDLFSEGDHYTVLDKPVKLSGYNKWNKGEPNNLDNEDCGGFSASNMGYNDHQCNDILPFICEMP</sequence>
<gene>
    <name evidence="3" type="ORF">R5R35_005191</name>
</gene>